<keyword evidence="1" id="KW-1133">Transmembrane helix</keyword>
<evidence type="ECO:0000313" key="3">
    <source>
        <dbReference type="Proteomes" id="UP000199158"/>
    </source>
</evidence>
<reference evidence="2 3" key="1">
    <citation type="submission" date="2016-10" db="EMBL/GenBank/DDBJ databases">
        <authorList>
            <person name="de Groot N.N."/>
        </authorList>
    </citation>
    <scope>NUCLEOTIDE SEQUENCE [LARGE SCALE GENOMIC DNA]</scope>
    <source>
        <strain evidence="2 3">CGMCC 1.5070</strain>
    </source>
</reference>
<dbReference type="OrthoDB" id="1863180at2"/>
<evidence type="ECO:0000256" key="1">
    <source>
        <dbReference type="SAM" id="Phobius"/>
    </source>
</evidence>
<dbReference type="AlphaFoldDB" id="A0A1H7ZN33"/>
<organism evidence="2 3">
    <name type="scientific">Hydrogenoanaerobacterium saccharovorans</name>
    <dbReference type="NCBI Taxonomy" id="474960"/>
    <lineage>
        <taxon>Bacteria</taxon>
        <taxon>Bacillati</taxon>
        <taxon>Bacillota</taxon>
        <taxon>Clostridia</taxon>
        <taxon>Eubacteriales</taxon>
        <taxon>Oscillospiraceae</taxon>
        <taxon>Hydrogenoanaerobacterium</taxon>
    </lineage>
</organism>
<keyword evidence="3" id="KW-1185">Reference proteome</keyword>
<keyword evidence="1" id="KW-0472">Membrane</keyword>
<dbReference type="EMBL" id="FOCG01000001">
    <property type="protein sequence ID" value="SEM59992.1"/>
    <property type="molecule type" value="Genomic_DNA"/>
</dbReference>
<name>A0A1H7ZN33_9FIRM</name>
<gene>
    <name evidence="2" type="ORF">SAMN05216180_0789</name>
</gene>
<sequence length="195" mass="21284">MEQSQAMANIKEKIKTLLYSEGKVKIIVLLGLCGIALILLSELLPKQSKKQEPQPQVSQTNAAYASQLEDKIYALVTSIDGVGKARVLVTLESGVEYVYANAEKKITDVTQDYSENGVKKLHEKDNSENSYILVDNGNGKEALIKTQIEPKVKGVVVVCEGAESIEVEERIINAVKTALDLSSTQVCITKMAAEK</sequence>
<dbReference type="RefSeq" id="WP_123811019.1">
    <property type="nucleotide sequence ID" value="NZ_FOCG01000001.1"/>
</dbReference>
<protein>
    <submittedName>
        <fullName evidence="2">Stage III sporulation protein AG</fullName>
    </submittedName>
</protein>
<dbReference type="Proteomes" id="UP000199158">
    <property type="component" value="Unassembled WGS sequence"/>
</dbReference>
<feature type="transmembrane region" description="Helical" evidence="1">
    <location>
        <begin position="26"/>
        <end position="44"/>
    </location>
</feature>
<keyword evidence="1" id="KW-0812">Transmembrane</keyword>
<evidence type="ECO:0000313" key="2">
    <source>
        <dbReference type="EMBL" id="SEM59992.1"/>
    </source>
</evidence>
<accession>A0A1H7ZN33</accession>
<dbReference type="STRING" id="474960.SAMN05216180_0789"/>
<proteinExistence type="predicted"/>